<reference evidence="11 12" key="1">
    <citation type="journal article" date="2012" name="BMC Genomics">
        <title>Genome-guided analysis of physiological and morphological traits of the fermentative acetate oxidizer Thermacetogenium phaeum.</title>
        <authorList>
            <person name="Oehler D."/>
            <person name="Poehlein A."/>
            <person name="Leimbach A."/>
            <person name="Muller N."/>
            <person name="Daniel R."/>
            <person name="Gottschalk G."/>
            <person name="Schink B."/>
        </authorList>
    </citation>
    <scope>NUCLEOTIDE SEQUENCE [LARGE SCALE GENOMIC DNA]</scope>
    <source>
        <strain evidence="12">ATCC BAA-254 / DSM 26808 / PB</strain>
    </source>
</reference>
<comment type="cofactor">
    <cofactor evidence="1 7 9">
        <name>pyridoxal 5'-phosphate</name>
        <dbReference type="ChEBI" id="CHEBI:597326"/>
    </cofactor>
</comment>
<dbReference type="Gene3D" id="3.90.1150.10">
    <property type="entry name" value="Aspartate Aminotransferase, domain 1"/>
    <property type="match status" value="1"/>
</dbReference>
<dbReference type="AlphaFoldDB" id="K4LE83"/>
<proteinExistence type="inferred from homology"/>
<dbReference type="CDD" id="cd06451">
    <property type="entry name" value="AGAT_like"/>
    <property type="match status" value="1"/>
</dbReference>
<dbReference type="FunFam" id="3.90.1150.10:FF:000031">
    <property type="entry name" value="Serine--glyoxylate aminotransferase"/>
    <property type="match status" value="1"/>
</dbReference>
<dbReference type="eggNOG" id="COG0075">
    <property type="taxonomic scope" value="Bacteria"/>
</dbReference>
<dbReference type="InterPro" id="IPR015424">
    <property type="entry name" value="PyrdxlP-dep_Trfase"/>
</dbReference>
<evidence type="ECO:0000313" key="12">
    <source>
        <dbReference type="Proteomes" id="UP000000467"/>
    </source>
</evidence>
<dbReference type="OrthoDB" id="389074at2"/>
<dbReference type="PANTHER" id="PTHR21152">
    <property type="entry name" value="AMINOTRANSFERASE CLASS V"/>
    <property type="match status" value="1"/>
</dbReference>
<dbReference type="Gene3D" id="3.40.640.10">
    <property type="entry name" value="Type I PLP-dependent aspartate aminotransferase-like (Major domain)"/>
    <property type="match status" value="1"/>
</dbReference>
<dbReference type="EC" id="2.6.1.-" evidence="11"/>
<dbReference type="PANTHER" id="PTHR21152:SF40">
    <property type="entry name" value="ALANINE--GLYOXYLATE AMINOTRANSFERASE"/>
    <property type="match status" value="1"/>
</dbReference>
<sequence length="385" mass="41967">MEEKQYLMLPGPTPVPPRVLRALAKPMINHRGPEFKTLLSEITAGLKEVFRTENDIIIYPSAGTGGMEAAVANFISPGEKVLVVSIGNFGDRFAEIARRFGARVEKMDFAWGTAADPAALEERLKEDKDKEIKAVFVTHNETSTGVTNDLKALRKAAGEHPALFIVDSVSGLGAMELETDGWNLDVVVAGSQKSFMIPPGLSFIAVSRRAWEAAEKCTNARYYWDIREARKYAEKGQTPYTPALPQLTALAESLRMIKEEGLPRIIARHRRLRDMVRAGVRALGLELLVKDEIASNAVTAVCAPAGIEADAIRRLLRERYGVIVAGGQNKLKNKIFRIGHLGYVCETDILATLAALEMALIGCGFKANLGQGVRAAQEVALAATQ</sequence>
<dbReference type="STRING" id="1089553.Tph_c00160"/>
<dbReference type="HOGENOM" id="CLU_027686_1_1_9"/>
<evidence type="ECO:0000256" key="4">
    <source>
        <dbReference type="ARBA" id="ARBA00022679"/>
    </source>
</evidence>
<evidence type="ECO:0000256" key="7">
    <source>
        <dbReference type="PIRSR" id="PIRSR000524-50"/>
    </source>
</evidence>
<comment type="similarity">
    <text evidence="2 8">Belongs to the class-V pyridoxal-phosphate-dependent aminotransferase family.</text>
</comment>
<name>K4LE83_THEPS</name>
<dbReference type="GO" id="GO:0008453">
    <property type="term" value="F:alanine-glyoxylate transaminase activity"/>
    <property type="evidence" value="ECO:0007669"/>
    <property type="project" value="TreeGrafter"/>
</dbReference>
<dbReference type="Pfam" id="PF00266">
    <property type="entry name" value="Aminotran_5"/>
    <property type="match status" value="1"/>
</dbReference>
<feature type="modified residue" description="N6-(pyridoxal phosphate)lysine" evidence="7">
    <location>
        <position position="193"/>
    </location>
</feature>
<keyword evidence="5 7" id="KW-0663">Pyridoxal phosphate</keyword>
<evidence type="ECO:0000259" key="10">
    <source>
        <dbReference type="Pfam" id="PF00266"/>
    </source>
</evidence>
<dbReference type="InterPro" id="IPR020578">
    <property type="entry name" value="Aminotrans_V_PyrdxlP_BS"/>
</dbReference>
<dbReference type="KEGG" id="tpz:Tph_c00160"/>
<keyword evidence="3 11" id="KW-0032">Aminotransferase</keyword>
<dbReference type="RefSeq" id="WP_015049190.1">
    <property type="nucleotide sequence ID" value="NC_018870.1"/>
</dbReference>
<protein>
    <submittedName>
        <fullName evidence="11">Aminotransferase, class V</fullName>
        <ecNumber evidence="11">2.6.1.-</ecNumber>
    </submittedName>
</protein>
<organism evidence="11 12">
    <name type="scientific">Thermacetogenium phaeum (strain ATCC BAA-254 / DSM 26808 / PB)</name>
    <dbReference type="NCBI Taxonomy" id="1089553"/>
    <lineage>
        <taxon>Bacteria</taxon>
        <taxon>Bacillati</taxon>
        <taxon>Bacillota</taxon>
        <taxon>Clostridia</taxon>
        <taxon>Thermoanaerobacterales</taxon>
        <taxon>Thermoanaerobacteraceae</taxon>
        <taxon>Thermacetogenium</taxon>
    </lineage>
</organism>
<feature type="binding site" evidence="6">
    <location>
        <position position="337"/>
    </location>
    <ligand>
        <name>substrate</name>
    </ligand>
</feature>
<evidence type="ECO:0000313" key="11">
    <source>
        <dbReference type="EMBL" id="AFV10270.1"/>
    </source>
</evidence>
<dbReference type="Proteomes" id="UP000000467">
    <property type="component" value="Chromosome"/>
</dbReference>
<keyword evidence="4 11" id="KW-0808">Transferase</keyword>
<evidence type="ECO:0000256" key="9">
    <source>
        <dbReference type="RuleBase" id="RU004504"/>
    </source>
</evidence>
<keyword evidence="12" id="KW-1185">Reference proteome</keyword>
<dbReference type="InterPro" id="IPR015422">
    <property type="entry name" value="PyrdxlP-dep_Trfase_small"/>
</dbReference>
<dbReference type="InterPro" id="IPR000192">
    <property type="entry name" value="Aminotrans_V_dom"/>
</dbReference>
<dbReference type="EMBL" id="CP003732">
    <property type="protein sequence ID" value="AFV10270.1"/>
    <property type="molecule type" value="Genomic_DNA"/>
</dbReference>
<dbReference type="InterPro" id="IPR015421">
    <property type="entry name" value="PyrdxlP-dep_Trfase_major"/>
</dbReference>
<evidence type="ECO:0000256" key="8">
    <source>
        <dbReference type="RuleBase" id="RU004075"/>
    </source>
</evidence>
<accession>K4LE83</accession>
<evidence type="ECO:0000256" key="6">
    <source>
        <dbReference type="PIRSR" id="PIRSR000524-1"/>
    </source>
</evidence>
<evidence type="ECO:0000256" key="5">
    <source>
        <dbReference type="ARBA" id="ARBA00022898"/>
    </source>
</evidence>
<evidence type="ECO:0000256" key="2">
    <source>
        <dbReference type="ARBA" id="ARBA00009236"/>
    </source>
</evidence>
<evidence type="ECO:0000256" key="3">
    <source>
        <dbReference type="ARBA" id="ARBA00022576"/>
    </source>
</evidence>
<dbReference type="SUPFAM" id="SSF53383">
    <property type="entry name" value="PLP-dependent transferases"/>
    <property type="match status" value="1"/>
</dbReference>
<dbReference type="GO" id="GO:0019265">
    <property type="term" value="P:glycine biosynthetic process, by transamination of glyoxylate"/>
    <property type="evidence" value="ECO:0007669"/>
    <property type="project" value="TreeGrafter"/>
</dbReference>
<dbReference type="FunFam" id="3.40.640.10:FF:000027">
    <property type="entry name" value="Serine--pyruvate aminotransferase, mitochondrial"/>
    <property type="match status" value="1"/>
</dbReference>
<dbReference type="GO" id="GO:0004760">
    <property type="term" value="F:L-serine-pyruvate transaminase activity"/>
    <property type="evidence" value="ECO:0007669"/>
    <property type="project" value="TreeGrafter"/>
</dbReference>
<evidence type="ECO:0000256" key="1">
    <source>
        <dbReference type="ARBA" id="ARBA00001933"/>
    </source>
</evidence>
<gene>
    <name evidence="11" type="ordered locus">Tph_c00160</name>
</gene>
<dbReference type="PROSITE" id="PS00595">
    <property type="entry name" value="AA_TRANSFER_CLASS_5"/>
    <property type="match status" value="1"/>
</dbReference>
<dbReference type="InterPro" id="IPR024169">
    <property type="entry name" value="SP_NH2Trfase/AEP_transaminase"/>
</dbReference>
<dbReference type="PIRSF" id="PIRSF000524">
    <property type="entry name" value="SPT"/>
    <property type="match status" value="1"/>
</dbReference>
<feature type="domain" description="Aminotransferase class V" evidence="10">
    <location>
        <begin position="6"/>
        <end position="329"/>
    </location>
</feature>